<name>A0A2H5F0S8_9RHOB</name>
<proteinExistence type="predicted"/>
<accession>A0A2H5F0S8</accession>
<dbReference type="Proteomes" id="UP000234530">
    <property type="component" value="Chromosome"/>
</dbReference>
<feature type="transmembrane region" description="Helical" evidence="1">
    <location>
        <begin position="163"/>
        <end position="184"/>
    </location>
</feature>
<dbReference type="EMBL" id="CP025430">
    <property type="protein sequence ID" value="AUH65155.1"/>
    <property type="molecule type" value="Genomic_DNA"/>
</dbReference>
<sequence length="246" mass="26920">MVALASVEEIDFLDLRQMILDSHCQNLLVIGDRGKSTLVDKMVGIVGNSTGFRVNARFMQTIVCPRALLTRLLDQPERQLALRFPPRDRAIPIEIQVAKREFLTRARRRGLRGRLHLAQKLIVSSAPNVLLALSLASATILVGGAAFILYVLCIWSFKEVIEPGWVTTSGILGLTAAFLGLLGLGMSTGMQKMIDLLGNEDNDEVLEEIGKVNVYAGISADLNIQYEPGSTAEAMAKRAEYLDDPA</sequence>
<evidence type="ECO:0000313" key="3">
    <source>
        <dbReference type="Proteomes" id="UP000234530"/>
    </source>
</evidence>
<evidence type="ECO:0000256" key="1">
    <source>
        <dbReference type="SAM" id="Phobius"/>
    </source>
</evidence>
<keyword evidence="3" id="KW-1185">Reference proteome</keyword>
<feature type="transmembrane region" description="Helical" evidence="1">
    <location>
        <begin position="129"/>
        <end position="157"/>
    </location>
</feature>
<keyword evidence="1" id="KW-0812">Transmembrane</keyword>
<gene>
    <name evidence="2" type="ORF">CX676_14035</name>
</gene>
<organism evidence="2 3">
    <name type="scientific">Paracoccus zhejiangensis</name>
    <dbReference type="NCBI Taxonomy" id="1077935"/>
    <lineage>
        <taxon>Bacteria</taxon>
        <taxon>Pseudomonadati</taxon>
        <taxon>Pseudomonadota</taxon>
        <taxon>Alphaproteobacteria</taxon>
        <taxon>Rhodobacterales</taxon>
        <taxon>Paracoccaceae</taxon>
        <taxon>Paracoccus</taxon>
    </lineage>
</organism>
<protein>
    <submittedName>
        <fullName evidence="2">Uncharacterized protein</fullName>
    </submittedName>
</protein>
<keyword evidence="1" id="KW-1133">Transmembrane helix</keyword>
<dbReference type="AlphaFoldDB" id="A0A2H5F0S8"/>
<dbReference type="KEGG" id="pzh:CX676_14035"/>
<keyword evidence="1" id="KW-0472">Membrane</keyword>
<reference evidence="2 3" key="1">
    <citation type="journal article" date="2013" name="Antonie Van Leeuwenhoek">
        <title>Paracoccus zhejiangensis sp. nov., isolated from activated sludge in wastewater-treatment system.</title>
        <authorList>
            <person name="Wu Z.G."/>
            <person name="Zhang D.F."/>
            <person name="Liu Y.L."/>
            <person name="Wang F."/>
            <person name="Jiang X."/>
            <person name="Li C."/>
            <person name="Li S.P."/>
            <person name="Hong Q."/>
            <person name="Li W.J."/>
        </authorList>
    </citation>
    <scope>NUCLEOTIDE SEQUENCE [LARGE SCALE GENOMIC DNA]</scope>
    <source>
        <strain evidence="2 3">J6</strain>
    </source>
</reference>
<evidence type="ECO:0000313" key="2">
    <source>
        <dbReference type="EMBL" id="AUH65155.1"/>
    </source>
</evidence>